<dbReference type="GO" id="GO:0030975">
    <property type="term" value="F:thiamine binding"/>
    <property type="evidence" value="ECO:0007669"/>
    <property type="project" value="TreeGrafter"/>
</dbReference>
<dbReference type="PIRSF" id="PIRSF002825">
    <property type="entry name" value="CfbpA"/>
    <property type="match status" value="1"/>
</dbReference>
<evidence type="ECO:0000313" key="6">
    <source>
        <dbReference type="Proteomes" id="UP000028780"/>
    </source>
</evidence>
<dbReference type="EMBL" id="CP009211">
    <property type="protein sequence ID" value="AIJ32906.1"/>
    <property type="molecule type" value="Genomic_DNA"/>
</dbReference>
<dbReference type="Pfam" id="PF13343">
    <property type="entry name" value="SBP_bac_6"/>
    <property type="match status" value="1"/>
</dbReference>
<dbReference type="GO" id="GO:0030976">
    <property type="term" value="F:thiamine pyrophosphate binding"/>
    <property type="evidence" value="ECO:0007669"/>
    <property type="project" value="TreeGrafter"/>
</dbReference>
<keyword evidence="1 3" id="KW-0732">Signal</keyword>
<evidence type="ECO:0000256" key="3">
    <source>
        <dbReference type="SAM" id="SignalP"/>
    </source>
</evidence>
<dbReference type="AlphaFoldDB" id="A0A076NL03"/>
<proteinExistence type="predicted"/>
<dbReference type="SUPFAM" id="SSF53850">
    <property type="entry name" value="Periplasmic binding protein-like II"/>
    <property type="match status" value="1"/>
</dbReference>
<dbReference type="PANTHER" id="PTHR30006:SF2">
    <property type="entry name" value="ABC TRANSPORTER SUBSTRATE-BINDING PROTEIN"/>
    <property type="match status" value="1"/>
</dbReference>
<keyword evidence="6" id="KW-1185">Reference proteome</keyword>
<dbReference type="GO" id="GO:0015888">
    <property type="term" value="P:thiamine transport"/>
    <property type="evidence" value="ECO:0007669"/>
    <property type="project" value="TreeGrafter"/>
</dbReference>
<dbReference type="GO" id="GO:0046872">
    <property type="term" value="F:metal ion binding"/>
    <property type="evidence" value="ECO:0007669"/>
    <property type="project" value="UniProtKB-KW"/>
</dbReference>
<gene>
    <name evidence="4" type="ORF">CIMIT_02380</name>
    <name evidence="5" type="ORF">SAMEA4535761_00541</name>
</gene>
<dbReference type="CDD" id="cd13547">
    <property type="entry name" value="PBP2_Fbp_like_2"/>
    <property type="match status" value="1"/>
</dbReference>
<evidence type="ECO:0000313" key="7">
    <source>
        <dbReference type="Proteomes" id="UP000215374"/>
    </source>
</evidence>
<protein>
    <submittedName>
        <fullName evidence="4">ABC transporter substrate-binding protein</fullName>
    </submittedName>
</protein>
<name>A0A076NL03_9CORY</name>
<dbReference type="KEGG" id="cii:CIMIT_02380"/>
<keyword evidence="2" id="KW-0479">Metal-binding</keyword>
<dbReference type="OrthoDB" id="366726at2"/>
<dbReference type="eggNOG" id="COG1840">
    <property type="taxonomic scope" value="Bacteria"/>
</dbReference>
<dbReference type="PROSITE" id="PS51257">
    <property type="entry name" value="PROKAR_LIPOPROTEIN"/>
    <property type="match status" value="1"/>
</dbReference>
<feature type="binding site" evidence="2">
    <location>
        <position position="248"/>
    </location>
    <ligand>
        <name>Fe cation</name>
        <dbReference type="ChEBI" id="CHEBI:24875"/>
    </ligand>
</feature>
<organism evidence="4 6">
    <name type="scientific">Corynebacterium imitans</name>
    <dbReference type="NCBI Taxonomy" id="156978"/>
    <lineage>
        <taxon>Bacteria</taxon>
        <taxon>Bacillati</taxon>
        <taxon>Actinomycetota</taxon>
        <taxon>Actinomycetes</taxon>
        <taxon>Mycobacteriales</taxon>
        <taxon>Corynebacteriaceae</taxon>
        <taxon>Corynebacterium</taxon>
    </lineage>
</organism>
<dbReference type="STRING" id="156978.CIMIT_02380"/>
<evidence type="ECO:0000256" key="2">
    <source>
        <dbReference type="PIRSR" id="PIRSR002825-1"/>
    </source>
</evidence>
<evidence type="ECO:0000313" key="5">
    <source>
        <dbReference type="EMBL" id="SNV59689.1"/>
    </source>
</evidence>
<dbReference type="RefSeq" id="WP_038588620.1">
    <property type="nucleotide sequence ID" value="NZ_CP009211.1"/>
</dbReference>
<feature type="signal peptide" evidence="3">
    <location>
        <begin position="1"/>
        <end position="21"/>
    </location>
</feature>
<accession>A0A076NL03</accession>
<reference evidence="4 6" key="1">
    <citation type="submission" date="2014-08" db="EMBL/GenBank/DDBJ databases">
        <title>Complete genome sequence of Corynebacterium imitans DSM 44264, isolated from a five-month-old boy with suspected pharyngeal diphtheria.</title>
        <authorList>
            <person name="Mollmann S."/>
            <person name="Albersmeier A."/>
            <person name="Ruckert C."/>
            <person name="Tauch A."/>
        </authorList>
    </citation>
    <scope>NUCLEOTIDE SEQUENCE [LARGE SCALE GENOMIC DNA]</scope>
    <source>
        <strain evidence="4 6">DSM 44264</strain>
    </source>
</reference>
<reference evidence="5 7" key="2">
    <citation type="submission" date="2017-06" db="EMBL/GenBank/DDBJ databases">
        <authorList>
            <consortium name="Pathogen Informatics"/>
        </authorList>
    </citation>
    <scope>NUCLEOTIDE SEQUENCE [LARGE SCALE GENOMIC DNA]</scope>
    <source>
        <strain evidence="5 7">NCTC13015</strain>
    </source>
</reference>
<dbReference type="InterPro" id="IPR026045">
    <property type="entry name" value="Ferric-bd"/>
</dbReference>
<dbReference type="Gene3D" id="3.40.190.10">
    <property type="entry name" value="Periplasmic binding protein-like II"/>
    <property type="match status" value="2"/>
</dbReference>
<dbReference type="GO" id="GO:0030288">
    <property type="term" value="C:outer membrane-bounded periplasmic space"/>
    <property type="evidence" value="ECO:0007669"/>
    <property type="project" value="TreeGrafter"/>
</dbReference>
<feature type="chain" id="PRO_5038290206" evidence="3">
    <location>
        <begin position="22"/>
        <end position="353"/>
    </location>
</feature>
<keyword evidence="2" id="KW-0408">Iron</keyword>
<dbReference type="Proteomes" id="UP000215374">
    <property type="component" value="Chromosome 1"/>
</dbReference>
<dbReference type="PANTHER" id="PTHR30006">
    <property type="entry name" value="THIAMINE-BINDING PERIPLASMIC PROTEIN-RELATED"/>
    <property type="match status" value="1"/>
</dbReference>
<evidence type="ECO:0000313" key="4">
    <source>
        <dbReference type="EMBL" id="AIJ32906.1"/>
    </source>
</evidence>
<dbReference type="EMBL" id="LT906467">
    <property type="protein sequence ID" value="SNV59689.1"/>
    <property type="molecule type" value="Genomic_DNA"/>
</dbReference>
<dbReference type="HOGENOM" id="CLU_026974_0_0_11"/>
<dbReference type="Proteomes" id="UP000028780">
    <property type="component" value="Chromosome"/>
</dbReference>
<evidence type="ECO:0000256" key="1">
    <source>
        <dbReference type="ARBA" id="ARBA00022729"/>
    </source>
</evidence>
<sequence length="353" mass="37841">MKKFAAVIAGVAAALTMTACGSVESVDESAESTGAAQSETSAAKWEAPEGLSGELDYYSANPQGLTDALVEAFEERTDVKVNVFADTTGKITAKLKAEEANPQADVVYLASWKAASKQAEDGALEPYKPANIENSNPDWNAPDDTFHGRDGSALTLIANTDVIDEAPADWEDLADPKYKDLVIMPDPRESGTAADLLAAMVAEWGEDKTWELFDKLFDNGMIVEGANGPALDKVTSGSKGVVLGGVDYSGYSKKDKGESLEINLPLSGTTVSPRPVMIMKTSDNKEAAKAFVDFMFSEEAQEISASKYMIPANPEVAPKESPKLAEIAQISDDWEAISSESKNVREQFAERYL</sequence>